<dbReference type="PANTHER" id="PTHR43261:SF6">
    <property type="entry name" value="ELONGATION FACTOR G-LIKE PROTEIN"/>
    <property type="match status" value="1"/>
</dbReference>
<dbReference type="SUPFAM" id="SSF54980">
    <property type="entry name" value="EF-G C-terminal domain-like"/>
    <property type="match status" value="2"/>
</dbReference>
<dbReference type="Gene3D" id="3.30.70.240">
    <property type="match status" value="1"/>
</dbReference>
<accession>A0A9W6DCI7</accession>
<dbReference type="InterPro" id="IPR009000">
    <property type="entry name" value="Transl_B-barrel_sf"/>
</dbReference>
<dbReference type="SMART" id="SM00889">
    <property type="entry name" value="EFG_IV"/>
    <property type="match status" value="1"/>
</dbReference>
<keyword evidence="7" id="KW-0648">Protein biosynthesis</keyword>
<dbReference type="InterPro" id="IPR041095">
    <property type="entry name" value="EFG_II"/>
</dbReference>
<dbReference type="EMBL" id="BQXY01000013">
    <property type="protein sequence ID" value="GKU27540.1"/>
    <property type="molecule type" value="Genomic_DNA"/>
</dbReference>
<dbReference type="Pfam" id="PF00009">
    <property type="entry name" value="GTP_EFTU"/>
    <property type="match status" value="1"/>
</dbReference>
<dbReference type="SUPFAM" id="SSF52540">
    <property type="entry name" value="P-loop containing nucleoside triphosphate hydrolases"/>
    <property type="match status" value="1"/>
</dbReference>
<dbReference type="SUPFAM" id="SSF50447">
    <property type="entry name" value="Translation proteins"/>
    <property type="match status" value="1"/>
</dbReference>
<dbReference type="SMART" id="SM00838">
    <property type="entry name" value="EFG_C"/>
    <property type="match status" value="1"/>
</dbReference>
<dbReference type="CDD" id="cd16262">
    <property type="entry name" value="EFG_III"/>
    <property type="match status" value="1"/>
</dbReference>
<dbReference type="CDD" id="cd04170">
    <property type="entry name" value="EF-G_bact"/>
    <property type="match status" value="1"/>
</dbReference>
<evidence type="ECO:0000259" key="6">
    <source>
        <dbReference type="PROSITE" id="PS51722"/>
    </source>
</evidence>
<dbReference type="InterPro" id="IPR035647">
    <property type="entry name" value="EFG_III/V"/>
</dbReference>
<dbReference type="GO" id="GO:0003746">
    <property type="term" value="F:translation elongation factor activity"/>
    <property type="evidence" value="ECO:0007669"/>
    <property type="project" value="UniProtKB-UniRule"/>
</dbReference>
<keyword evidence="8" id="KW-1185">Reference proteome</keyword>
<keyword evidence="7" id="KW-0251">Elongation factor</keyword>
<dbReference type="Gene3D" id="3.30.70.870">
    <property type="entry name" value="Elongation Factor G (Translational Gtpase), domain 3"/>
    <property type="match status" value="1"/>
</dbReference>
<evidence type="ECO:0000256" key="4">
    <source>
        <dbReference type="ARBA" id="ARBA00023134"/>
    </source>
</evidence>
<dbReference type="InterPro" id="IPR005517">
    <property type="entry name" value="Transl_elong_EFG/EF2_IV"/>
</dbReference>
<dbReference type="FunFam" id="3.30.70.240:FF:000001">
    <property type="entry name" value="Elongation factor G"/>
    <property type="match status" value="1"/>
</dbReference>
<evidence type="ECO:0000256" key="3">
    <source>
        <dbReference type="ARBA" id="ARBA00022741"/>
    </source>
</evidence>
<dbReference type="Pfam" id="PF14492">
    <property type="entry name" value="EFG_III"/>
    <property type="match status" value="1"/>
</dbReference>
<dbReference type="GO" id="GO:0032790">
    <property type="term" value="P:ribosome disassembly"/>
    <property type="evidence" value="ECO:0007669"/>
    <property type="project" value="TreeGrafter"/>
</dbReference>
<feature type="domain" description="Tr-type G" evidence="6">
    <location>
        <begin position="7"/>
        <end position="280"/>
    </location>
</feature>
<dbReference type="InterPro" id="IPR009022">
    <property type="entry name" value="EFG_III"/>
</dbReference>
<dbReference type="InterPro" id="IPR020568">
    <property type="entry name" value="Ribosomal_Su5_D2-typ_SF"/>
</dbReference>
<dbReference type="GO" id="GO:0003924">
    <property type="term" value="F:GTPase activity"/>
    <property type="evidence" value="ECO:0007669"/>
    <property type="project" value="InterPro"/>
</dbReference>
<dbReference type="Pfam" id="PF03764">
    <property type="entry name" value="EFG_IV"/>
    <property type="match status" value="1"/>
</dbReference>
<dbReference type="InterPro" id="IPR005225">
    <property type="entry name" value="Small_GTP-bd"/>
</dbReference>
<dbReference type="NCBIfam" id="TIGR00231">
    <property type="entry name" value="small_GTP"/>
    <property type="match status" value="1"/>
</dbReference>
<dbReference type="NCBIfam" id="NF009379">
    <property type="entry name" value="PRK12740.1-3"/>
    <property type="match status" value="1"/>
</dbReference>
<dbReference type="NCBIfam" id="TIGR00484">
    <property type="entry name" value="EF-G"/>
    <property type="match status" value="1"/>
</dbReference>
<gene>
    <name evidence="7" type="primary">fusB</name>
    <name evidence="7" type="ORF">CFOLD11_43670</name>
</gene>
<dbReference type="Pfam" id="PF00679">
    <property type="entry name" value="EFG_C"/>
    <property type="match status" value="1"/>
</dbReference>
<evidence type="ECO:0000313" key="8">
    <source>
        <dbReference type="Proteomes" id="UP001057868"/>
    </source>
</evidence>
<keyword evidence="3" id="KW-0547">Nucleotide-binding</keyword>
<dbReference type="InterPro" id="IPR014721">
    <property type="entry name" value="Ribsml_uS5_D2-typ_fold_subgr"/>
</dbReference>
<sequence>MKDYKTDNLRNVGIIGHSSSGKTALAEALLYYTKTIDRLGKIEEGTTTSDYDVEEKKRGISLSASVIPFEWNDKKINLVDIPGYFDFVGEEIQGIRAIDVSMIVVCGAAGIQVGTEKAWEYCNKMKLPRAFFINKLDRENSDYDKVLSDLKSKFGITVVPIQYPIGKESEFTGVIDVIKRKVKVHDKKTNKVELKEVPEEYLDKVAECKQMIMEAVAETDEELLDKYFNDGELTDEEIYRGLINGCCTGEIAPVMCGSSLEVIGMGALIEDIIGCFPSPEKMVRNGYKKLNDNNDTVKIDEEKPFSAFVFKTVADPFVGKLSIFRVLTGKAVADSIVYNSSKERNEKMGNLYFLRGKSQIPTKEITAGDIGAVAKLQYTATGDTICDSNNKVIYEPMEFPDPVISMAVLPKSKGDEDKISSALTKLLEEDPTFRVSRDVENAETIISGVGETHLDVIASKLKNKFGAEVILQSPKVPYRETIKGVADVQGKHKKQSGGHGQYGDVKIKFEPRVDGYDELQFVDQVVGGVVPRNYIPAVEKGLKDCIQHGVLAGYPVIRLRATLHDGSYHPVDSSEMAFKIAASLAYRKGVEIAKPILLEPIMHLEVMVPSDYMGDVIGDINKKRGKVLGMEPVDGMEKVTAEVPMSELFKYATDLRSISQARGSFRCNFERYEEVPVLEADKIIENAKKLRELRSEAL</sequence>
<dbReference type="PROSITE" id="PS51722">
    <property type="entry name" value="G_TR_2"/>
    <property type="match status" value="1"/>
</dbReference>
<dbReference type="AlphaFoldDB" id="A0A9W6DCI7"/>
<dbReference type="InterPro" id="IPR004540">
    <property type="entry name" value="Transl_elong_EFG/EF2"/>
</dbReference>
<dbReference type="Gene3D" id="3.30.230.10">
    <property type="match status" value="1"/>
</dbReference>
<proteinExistence type="inferred from homology"/>
<dbReference type="Proteomes" id="UP001057868">
    <property type="component" value="Unassembled WGS sequence"/>
</dbReference>
<dbReference type="GO" id="GO:0005525">
    <property type="term" value="F:GTP binding"/>
    <property type="evidence" value="ECO:0007669"/>
    <property type="project" value="UniProtKB-UniRule"/>
</dbReference>
<dbReference type="Gene3D" id="2.40.30.10">
    <property type="entry name" value="Translation factors"/>
    <property type="match status" value="1"/>
</dbReference>
<protein>
    <recommendedName>
        <fullName evidence="2 5">Elongation factor G</fullName>
    </recommendedName>
</protein>
<dbReference type="InterPro" id="IPR000640">
    <property type="entry name" value="EFG_V-like"/>
</dbReference>
<dbReference type="FunFam" id="3.30.230.10:FF:000003">
    <property type="entry name" value="Elongation factor G"/>
    <property type="match status" value="1"/>
</dbReference>
<organism evidence="7 8">
    <name type="scientific">Clostridium folliculivorans</name>
    <dbReference type="NCBI Taxonomy" id="2886038"/>
    <lineage>
        <taxon>Bacteria</taxon>
        <taxon>Bacillati</taxon>
        <taxon>Bacillota</taxon>
        <taxon>Clostridia</taxon>
        <taxon>Eubacteriales</taxon>
        <taxon>Clostridiaceae</taxon>
        <taxon>Clostridium</taxon>
    </lineage>
</organism>
<comment type="similarity">
    <text evidence="1">Belongs to the TRAFAC class translation factor GTPase superfamily. Classic translation factor GTPase family. EF-G/EF-2 subfamily.</text>
</comment>
<evidence type="ECO:0000313" key="7">
    <source>
        <dbReference type="EMBL" id="GKU27540.1"/>
    </source>
</evidence>
<dbReference type="InterPro" id="IPR027417">
    <property type="entry name" value="P-loop_NTPase"/>
</dbReference>
<evidence type="ECO:0000256" key="5">
    <source>
        <dbReference type="NCBIfam" id="TIGR00484"/>
    </source>
</evidence>
<comment type="caution">
    <text evidence="7">The sequence shown here is derived from an EMBL/GenBank/DDBJ whole genome shotgun (WGS) entry which is preliminary data.</text>
</comment>
<dbReference type="InterPro" id="IPR000795">
    <property type="entry name" value="T_Tr_GTP-bd_dom"/>
</dbReference>
<dbReference type="CDD" id="cd01434">
    <property type="entry name" value="EFG_mtEFG1_IV"/>
    <property type="match status" value="1"/>
</dbReference>
<dbReference type="RefSeq" id="WP_261854401.1">
    <property type="nucleotide sequence ID" value="NZ_BQXY01000013.1"/>
</dbReference>
<dbReference type="NCBIfam" id="NF009381">
    <property type="entry name" value="PRK12740.1-5"/>
    <property type="match status" value="1"/>
</dbReference>
<dbReference type="InterPro" id="IPR047872">
    <property type="entry name" value="EFG_IV"/>
</dbReference>
<keyword evidence="4" id="KW-0342">GTP-binding</keyword>
<evidence type="ECO:0000256" key="1">
    <source>
        <dbReference type="ARBA" id="ARBA00005870"/>
    </source>
</evidence>
<dbReference type="NCBIfam" id="NF009891">
    <property type="entry name" value="PRK13351.1-1"/>
    <property type="match status" value="1"/>
</dbReference>
<dbReference type="CDD" id="cd03713">
    <property type="entry name" value="EFG_mtEFG_C"/>
    <property type="match status" value="1"/>
</dbReference>
<evidence type="ECO:0000256" key="2">
    <source>
        <dbReference type="ARBA" id="ARBA00017872"/>
    </source>
</evidence>
<dbReference type="PANTHER" id="PTHR43261">
    <property type="entry name" value="TRANSLATION ELONGATION FACTOR G-RELATED"/>
    <property type="match status" value="1"/>
</dbReference>
<dbReference type="Pfam" id="PF22042">
    <property type="entry name" value="EF-G_D2"/>
    <property type="match status" value="1"/>
</dbReference>
<dbReference type="InterPro" id="IPR053905">
    <property type="entry name" value="EF-G-like_DII"/>
</dbReference>
<dbReference type="CDD" id="cd04088">
    <property type="entry name" value="EFG_mtEFG_II"/>
    <property type="match status" value="1"/>
</dbReference>
<reference evidence="7" key="1">
    <citation type="journal article" date="2023" name="Int. J. Syst. Evol. Microbiol.">
        <title>&lt;i&gt;Clostridium folliculivorans&lt;/i&gt; sp. nov., isolated from soil samples of an organic paddy in Japan.</title>
        <authorList>
            <person name="Tazawa J."/>
            <person name="Kobayashi H."/>
            <person name="Tanizawa Y."/>
            <person name="Uchino A."/>
            <person name="Tanaka F."/>
            <person name="Urashima Y."/>
            <person name="Miura S."/>
            <person name="Sakamoto M."/>
            <person name="Ohkuma M."/>
            <person name="Tohno M."/>
        </authorList>
    </citation>
    <scope>NUCLEOTIDE SEQUENCE</scope>
    <source>
        <strain evidence="7">D1-1</strain>
    </source>
</reference>
<dbReference type="SUPFAM" id="SSF54211">
    <property type="entry name" value="Ribosomal protein S5 domain 2-like"/>
    <property type="match status" value="1"/>
</dbReference>
<dbReference type="InterPro" id="IPR035649">
    <property type="entry name" value="EFG_V"/>
</dbReference>
<dbReference type="Gene3D" id="3.40.50.300">
    <property type="entry name" value="P-loop containing nucleotide triphosphate hydrolases"/>
    <property type="match status" value="1"/>
</dbReference>
<dbReference type="PRINTS" id="PR00315">
    <property type="entry name" value="ELONGATNFCT"/>
</dbReference>
<name>A0A9W6DCI7_9CLOT</name>